<evidence type="ECO:0000313" key="3">
    <source>
        <dbReference type="Proteomes" id="UP001497623"/>
    </source>
</evidence>
<gene>
    <name evidence="2" type="ORF">MNOR_LOCUS30933</name>
</gene>
<proteinExistence type="predicted"/>
<feature type="compositionally biased region" description="Polar residues" evidence="1">
    <location>
        <begin position="62"/>
        <end position="90"/>
    </location>
</feature>
<feature type="compositionally biased region" description="Polar residues" evidence="1">
    <location>
        <begin position="124"/>
        <end position="138"/>
    </location>
</feature>
<sequence>GKPTMEKAKKVKKKRDKQKEIAELDLGNIISDSGTKDVCDSDESDSDEDLPLVKLLPMFKSPHTSNRIEATKEGTTNDNQPEKANSTHSQIYDKIKLPKKPEPSEKFQPVNKFNPEKLRLLNKPQPNKSKTEKSTFGNKSDDSDDELTLAAIQSKVRSEAGSAIVRTVS</sequence>
<evidence type="ECO:0000256" key="1">
    <source>
        <dbReference type="SAM" id="MobiDB-lite"/>
    </source>
</evidence>
<dbReference type="Proteomes" id="UP001497623">
    <property type="component" value="Unassembled WGS sequence"/>
</dbReference>
<comment type="caution">
    <text evidence="2">The sequence shown here is derived from an EMBL/GenBank/DDBJ whole genome shotgun (WGS) entry which is preliminary data.</text>
</comment>
<accession>A0AAV2S1C3</accession>
<feature type="non-terminal residue" evidence="2">
    <location>
        <position position="169"/>
    </location>
</feature>
<protein>
    <submittedName>
        <fullName evidence="2">Uncharacterized protein</fullName>
    </submittedName>
</protein>
<dbReference type="EMBL" id="CAXKWB010038763">
    <property type="protein sequence ID" value="CAL4152311.1"/>
    <property type="molecule type" value="Genomic_DNA"/>
</dbReference>
<organism evidence="2 3">
    <name type="scientific">Meganyctiphanes norvegica</name>
    <name type="common">Northern krill</name>
    <name type="synonym">Thysanopoda norvegica</name>
    <dbReference type="NCBI Taxonomy" id="48144"/>
    <lineage>
        <taxon>Eukaryota</taxon>
        <taxon>Metazoa</taxon>
        <taxon>Ecdysozoa</taxon>
        <taxon>Arthropoda</taxon>
        <taxon>Crustacea</taxon>
        <taxon>Multicrustacea</taxon>
        <taxon>Malacostraca</taxon>
        <taxon>Eumalacostraca</taxon>
        <taxon>Eucarida</taxon>
        <taxon>Euphausiacea</taxon>
        <taxon>Euphausiidae</taxon>
        <taxon>Meganyctiphanes</taxon>
    </lineage>
</organism>
<dbReference type="AlphaFoldDB" id="A0AAV2S1C3"/>
<evidence type="ECO:0000313" key="2">
    <source>
        <dbReference type="EMBL" id="CAL4152311.1"/>
    </source>
</evidence>
<reference evidence="2 3" key="1">
    <citation type="submission" date="2024-05" db="EMBL/GenBank/DDBJ databases">
        <authorList>
            <person name="Wallberg A."/>
        </authorList>
    </citation>
    <scope>NUCLEOTIDE SEQUENCE [LARGE SCALE GENOMIC DNA]</scope>
</reference>
<feature type="region of interest" description="Disordered" evidence="1">
    <location>
        <begin position="31"/>
        <end position="145"/>
    </location>
</feature>
<feature type="compositionally biased region" description="Acidic residues" evidence="1">
    <location>
        <begin position="40"/>
        <end position="50"/>
    </location>
</feature>
<feature type="non-terminal residue" evidence="2">
    <location>
        <position position="1"/>
    </location>
</feature>
<keyword evidence="3" id="KW-1185">Reference proteome</keyword>
<name>A0AAV2S1C3_MEGNR</name>
<feature type="compositionally biased region" description="Basic and acidic residues" evidence="1">
    <location>
        <begin position="91"/>
        <end position="105"/>
    </location>
</feature>